<dbReference type="PROSITE" id="PS01027">
    <property type="entry name" value="GLYCOSYL_HYDROL_F39"/>
    <property type="match status" value="1"/>
</dbReference>
<comment type="similarity">
    <text evidence="1">Belongs to the glycosyl hydrolase 39 family.</text>
</comment>
<evidence type="ECO:0000313" key="5">
    <source>
        <dbReference type="EMBL" id="WAR20974.1"/>
    </source>
</evidence>
<dbReference type="SUPFAM" id="SSF51445">
    <property type="entry name" value="(Trans)glycosidases"/>
    <property type="match status" value="1"/>
</dbReference>
<dbReference type="InterPro" id="IPR051923">
    <property type="entry name" value="Glycosyl_Hydrolase_39"/>
</dbReference>
<sequence>MFGMIILMVTGMKAPFTIIPLLLMFYQSSAIEVVVNTSSPVGPLKHFWKSTGFCPPLPHESASGFDLGGDMSYNLAMIGAIPRSGIEQVRIHWLLDIVTVISHEPFKAPVYNFTLLDNVIDLLYNNGLKPGFELMGNPSGLFRNFEDKETVYLWKDLVTQYGAGFVSEWNFETWNEPDCHDFDNVNMTVQGFLNYYDACSEGLKAASESLILGGPGDGCRRTDYSDALLDHVVLGTNFFTGETGGSGFSKKIMDDEITLMSQIATKYPTLADKPFYNDEADPLVGWSRDEEWRADSTYASMVAKHQKAFISNKNPKIKNYHLLSNDNAFLSWYPHQFTQRTLLARFQINTTSPPHTHFFRKPVYSVMGFLSLLGETEVQATVTSNSSSPDLEANFGVLASTHSPRINGTADSNDTGPQLFNTYAYLYMDINPPEWASEELYMTGWWLDNTVGNPYRIWENAGKPSYPNLDLQKQMRSILPRFSTSVKAGYQYIGKFFLEEPAVILVHVCSRASLPPDQVAFSPDGSRFTTLEPGYNLGMSNSLVYTPQPKQGVPPDSLVTGYYKVRAMDYFRDYSEYSLPVQYPPQGQGR</sequence>
<evidence type="ECO:0000256" key="2">
    <source>
        <dbReference type="ARBA" id="ARBA00022801"/>
    </source>
</evidence>
<dbReference type="Gene3D" id="3.20.20.80">
    <property type="entry name" value="Glycosidases"/>
    <property type="match status" value="1"/>
</dbReference>
<dbReference type="Gene3D" id="2.60.40.10">
    <property type="entry name" value="Immunoglobulins"/>
    <property type="match status" value="1"/>
</dbReference>
<evidence type="ECO:0000256" key="3">
    <source>
        <dbReference type="ARBA" id="ARBA00023295"/>
    </source>
</evidence>
<dbReference type="EMBL" id="CP111023">
    <property type="protein sequence ID" value="WAR20974.1"/>
    <property type="molecule type" value="Genomic_DNA"/>
</dbReference>
<dbReference type="InterPro" id="IPR000514">
    <property type="entry name" value="Glyco_hydro_39"/>
</dbReference>
<dbReference type="Pfam" id="PF01229">
    <property type="entry name" value="Glyco_hydro_39"/>
    <property type="match status" value="1"/>
</dbReference>
<keyword evidence="2" id="KW-0378">Hydrolase</keyword>
<organism evidence="5 6">
    <name type="scientific">Mya arenaria</name>
    <name type="common">Soft-shell clam</name>
    <dbReference type="NCBI Taxonomy" id="6604"/>
    <lineage>
        <taxon>Eukaryota</taxon>
        <taxon>Metazoa</taxon>
        <taxon>Spiralia</taxon>
        <taxon>Lophotrochozoa</taxon>
        <taxon>Mollusca</taxon>
        <taxon>Bivalvia</taxon>
        <taxon>Autobranchia</taxon>
        <taxon>Heteroconchia</taxon>
        <taxon>Euheterodonta</taxon>
        <taxon>Imparidentia</taxon>
        <taxon>Neoheterodontei</taxon>
        <taxon>Myida</taxon>
        <taxon>Myoidea</taxon>
        <taxon>Myidae</taxon>
        <taxon>Mya</taxon>
    </lineage>
</organism>
<name>A0ABY7FJC6_MYAAR</name>
<dbReference type="PANTHER" id="PTHR12631:SF8">
    <property type="entry name" value="ALPHA-L-IDURONIDASE"/>
    <property type="match status" value="1"/>
</dbReference>
<evidence type="ECO:0000313" key="6">
    <source>
        <dbReference type="Proteomes" id="UP001164746"/>
    </source>
</evidence>
<dbReference type="InterPro" id="IPR049166">
    <property type="entry name" value="GH39_cat"/>
</dbReference>
<protein>
    <submittedName>
        <fullName evidence="5">IDUA-like protein</fullName>
    </submittedName>
</protein>
<dbReference type="SUPFAM" id="SSF51011">
    <property type="entry name" value="Glycosyl hydrolase domain"/>
    <property type="match status" value="1"/>
</dbReference>
<dbReference type="InterPro" id="IPR013783">
    <property type="entry name" value="Ig-like_fold"/>
</dbReference>
<proteinExistence type="inferred from homology"/>
<keyword evidence="6" id="KW-1185">Reference proteome</keyword>
<gene>
    <name evidence="5" type="ORF">MAR_014948</name>
</gene>
<evidence type="ECO:0000256" key="1">
    <source>
        <dbReference type="ARBA" id="ARBA00008875"/>
    </source>
</evidence>
<dbReference type="Proteomes" id="UP001164746">
    <property type="component" value="Chromosome 12"/>
</dbReference>
<accession>A0ABY7FJC6</accession>
<dbReference type="InterPro" id="IPR017853">
    <property type="entry name" value="GH"/>
</dbReference>
<evidence type="ECO:0000259" key="4">
    <source>
        <dbReference type="Pfam" id="PF01229"/>
    </source>
</evidence>
<reference evidence="5" key="1">
    <citation type="submission" date="2022-11" db="EMBL/GenBank/DDBJ databases">
        <title>Centuries of genome instability and evolution in soft-shell clam transmissible cancer (bioRxiv).</title>
        <authorList>
            <person name="Hart S.F.M."/>
            <person name="Yonemitsu M.A."/>
            <person name="Giersch R.M."/>
            <person name="Beal B.F."/>
            <person name="Arriagada G."/>
            <person name="Davis B.W."/>
            <person name="Ostrander E.A."/>
            <person name="Goff S.P."/>
            <person name="Metzger M.J."/>
        </authorList>
    </citation>
    <scope>NUCLEOTIDE SEQUENCE</scope>
    <source>
        <strain evidence="5">MELC-2E11</strain>
        <tissue evidence="5">Siphon/mantle</tissue>
    </source>
</reference>
<dbReference type="Gene3D" id="2.60.40.1500">
    <property type="entry name" value="Glycosyl hydrolase domain, family 39"/>
    <property type="match status" value="1"/>
</dbReference>
<feature type="domain" description="Glycosyl hydrolases family 39 N-terminal catalytic" evidence="4">
    <location>
        <begin position="33"/>
        <end position="478"/>
    </location>
</feature>
<dbReference type="PANTHER" id="PTHR12631">
    <property type="entry name" value="ALPHA-L-IDURONIDASE"/>
    <property type="match status" value="1"/>
</dbReference>
<dbReference type="InterPro" id="IPR049165">
    <property type="entry name" value="GH39_as"/>
</dbReference>
<dbReference type="PRINTS" id="PR00745">
    <property type="entry name" value="GLHYDRLASE39"/>
</dbReference>
<keyword evidence="3" id="KW-0326">Glycosidase</keyword>